<comment type="caution">
    <text evidence="2">The sequence shown here is derived from an EMBL/GenBank/DDBJ whole genome shotgun (WGS) entry which is preliminary data.</text>
</comment>
<name>A0A1Y2AC03_9PLEO</name>
<evidence type="ECO:0000256" key="1">
    <source>
        <dbReference type="SAM" id="Phobius"/>
    </source>
</evidence>
<keyword evidence="1" id="KW-0472">Membrane</keyword>
<reference evidence="2 3" key="1">
    <citation type="submission" date="2016-07" db="EMBL/GenBank/DDBJ databases">
        <title>Pervasive Adenine N6-methylation of Active Genes in Fungi.</title>
        <authorList>
            <consortium name="DOE Joint Genome Institute"/>
            <person name="Mondo S.J."/>
            <person name="Dannebaum R.O."/>
            <person name="Kuo R.C."/>
            <person name="Labutti K."/>
            <person name="Haridas S."/>
            <person name="Kuo A."/>
            <person name="Salamov A."/>
            <person name="Ahrendt S.R."/>
            <person name="Lipzen A."/>
            <person name="Sullivan W."/>
            <person name="Andreopoulos W.B."/>
            <person name="Clum A."/>
            <person name="Lindquist E."/>
            <person name="Daum C."/>
            <person name="Ramamoorthy G.K."/>
            <person name="Gryganskyi A."/>
            <person name="Culley D."/>
            <person name="Magnuson J.K."/>
            <person name="James T.Y."/>
            <person name="O'Malley M.A."/>
            <person name="Stajich J.E."/>
            <person name="Spatafora J.W."/>
            <person name="Visel A."/>
            <person name="Grigoriev I.V."/>
        </authorList>
    </citation>
    <scope>NUCLEOTIDE SEQUENCE [LARGE SCALE GENOMIC DNA]</scope>
    <source>
        <strain evidence="2 3">CBS 115471</strain>
    </source>
</reference>
<sequence length="158" mass="17788">MTAAKHRYEGPGRRSRFALLGPLFSSGTLLFFSGGVGFDRKIQRNSRHRCPILVAVCENWLTVQHHSLYATDPGSLDEDIQHLDCHSKNELYRDAEPIVVQHRHLERSMMRNVARKTPCHRVNAFSPIWRRSSRPPSSTVACAPGTATKPVSCPICAR</sequence>
<keyword evidence="3" id="KW-1185">Reference proteome</keyword>
<dbReference type="EMBL" id="MCFA01000002">
    <property type="protein sequence ID" value="ORY19545.1"/>
    <property type="molecule type" value="Genomic_DNA"/>
</dbReference>
<keyword evidence="1" id="KW-0812">Transmembrane</keyword>
<proteinExistence type="predicted"/>
<accession>A0A1Y2AC03</accession>
<dbReference type="Proteomes" id="UP000193144">
    <property type="component" value="Unassembled WGS sequence"/>
</dbReference>
<organism evidence="2 3">
    <name type="scientific">Clohesyomyces aquaticus</name>
    <dbReference type="NCBI Taxonomy" id="1231657"/>
    <lineage>
        <taxon>Eukaryota</taxon>
        <taxon>Fungi</taxon>
        <taxon>Dikarya</taxon>
        <taxon>Ascomycota</taxon>
        <taxon>Pezizomycotina</taxon>
        <taxon>Dothideomycetes</taxon>
        <taxon>Pleosporomycetidae</taxon>
        <taxon>Pleosporales</taxon>
        <taxon>Lindgomycetaceae</taxon>
        <taxon>Clohesyomyces</taxon>
    </lineage>
</organism>
<dbReference type="AlphaFoldDB" id="A0A1Y2AC03"/>
<protein>
    <submittedName>
        <fullName evidence="2">Uncharacterized protein</fullName>
    </submittedName>
</protein>
<gene>
    <name evidence="2" type="ORF">BCR34DRAFT_133771</name>
</gene>
<evidence type="ECO:0000313" key="2">
    <source>
        <dbReference type="EMBL" id="ORY19545.1"/>
    </source>
</evidence>
<keyword evidence="1" id="KW-1133">Transmembrane helix</keyword>
<evidence type="ECO:0000313" key="3">
    <source>
        <dbReference type="Proteomes" id="UP000193144"/>
    </source>
</evidence>
<feature type="transmembrane region" description="Helical" evidence="1">
    <location>
        <begin position="17"/>
        <end position="38"/>
    </location>
</feature>